<evidence type="ECO:0000256" key="2">
    <source>
        <dbReference type="SAM" id="Phobius"/>
    </source>
</evidence>
<accession>A0ABU8TRV1</accession>
<evidence type="ECO:0000256" key="3">
    <source>
        <dbReference type="SAM" id="SignalP"/>
    </source>
</evidence>
<feature type="transmembrane region" description="Helical" evidence="2">
    <location>
        <begin position="81"/>
        <end position="99"/>
    </location>
</feature>
<dbReference type="InterPro" id="IPR007039">
    <property type="entry name" value="TrbC/VirB2"/>
</dbReference>
<keyword evidence="2" id="KW-1133">Transmembrane helix</keyword>
<keyword evidence="3" id="KW-0732">Signal</keyword>
<evidence type="ECO:0000256" key="1">
    <source>
        <dbReference type="ARBA" id="ARBA00004141"/>
    </source>
</evidence>
<dbReference type="EMBL" id="JBAKIA010000032">
    <property type="protein sequence ID" value="MEJ8476909.1"/>
    <property type="molecule type" value="Genomic_DNA"/>
</dbReference>
<name>A0ABU8TRV1_9HYPH</name>
<dbReference type="Pfam" id="PF04956">
    <property type="entry name" value="TrbC"/>
    <property type="match status" value="1"/>
</dbReference>
<organism evidence="4 5">
    <name type="scientific">Roseibium algae</name>
    <dbReference type="NCBI Taxonomy" id="3123038"/>
    <lineage>
        <taxon>Bacteria</taxon>
        <taxon>Pseudomonadati</taxon>
        <taxon>Pseudomonadota</taxon>
        <taxon>Alphaproteobacteria</taxon>
        <taxon>Hyphomicrobiales</taxon>
        <taxon>Stappiaceae</taxon>
        <taxon>Roseibium</taxon>
    </lineage>
</organism>
<feature type="transmembrane region" description="Helical" evidence="2">
    <location>
        <begin position="47"/>
        <end position="69"/>
    </location>
</feature>
<keyword evidence="2" id="KW-0812">Transmembrane</keyword>
<dbReference type="Proteomes" id="UP001385499">
    <property type="component" value="Unassembled WGS sequence"/>
</dbReference>
<proteinExistence type="predicted"/>
<protein>
    <submittedName>
        <fullName evidence="4">TrbC/VirB2 family protein</fullName>
    </submittedName>
</protein>
<comment type="subcellular location">
    <subcellularLocation>
        <location evidence="1">Membrane</location>
        <topology evidence="1">Multi-pass membrane protein</topology>
    </subcellularLocation>
</comment>
<sequence>MPRAKGALDGIAIKSALAISMLFPARAMAAADWAAPATTMLESLEGGLVNIAAPIIGIGIICYGIWAMVTGRIDIIRLGQLIVAGALISFGPGLLRTLLGPGS</sequence>
<evidence type="ECO:0000313" key="5">
    <source>
        <dbReference type="Proteomes" id="UP001385499"/>
    </source>
</evidence>
<evidence type="ECO:0000313" key="4">
    <source>
        <dbReference type="EMBL" id="MEJ8476909.1"/>
    </source>
</evidence>
<feature type="chain" id="PRO_5047103152" evidence="3">
    <location>
        <begin position="30"/>
        <end position="103"/>
    </location>
</feature>
<gene>
    <name evidence="4" type="ORF">V6575_22775</name>
</gene>
<keyword evidence="2" id="KW-0472">Membrane</keyword>
<dbReference type="RefSeq" id="WP_340277763.1">
    <property type="nucleotide sequence ID" value="NZ_JBAKIA010000032.1"/>
</dbReference>
<keyword evidence="5" id="KW-1185">Reference proteome</keyword>
<feature type="signal peptide" evidence="3">
    <location>
        <begin position="1"/>
        <end position="29"/>
    </location>
</feature>
<reference evidence="4 5" key="1">
    <citation type="submission" date="2024-02" db="EMBL/GenBank/DDBJ databases">
        <title>Roseibium algae sp. nov., isolated from marine alga (Grateloupia sp.), showing potential in myo-inositol conversion.</title>
        <authorList>
            <person name="Wang Y."/>
        </authorList>
    </citation>
    <scope>NUCLEOTIDE SEQUENCE [LARGE SCALE GENOMIC DNA]</scope>
    <source>
        <strain evidence="4 5">H3510</strain>
    </source>
</reference>
<comment type="caution">
    <text evidence="4">The sequence shown here is derived from an EMBL/GenBank/DDBJ whole genome shotgun (WGS) entry which is preliminary data.</text>
</comment>